<name>A0A9W7EEZ6_9STRA</name>
<evidence type="ECO:0000313" key="4">
    <source>
        <dbReference type="EMBL" id="GMH75575.1"/>
    </source>
</evidence>
<dbReference type="SUPFAM" id="SSF48452">
    <property type="entry name" value="TPR-like"/>
    <property type="match status" value="1"/>
</dbReference>
<dbReference type="EMBL" id="BLQM01000210">
    <property type="protein sequence ID" value="GMH75575.1"/>
    <property type="molecule type" value="Genomic_DNA"/>
</dbReference>
<evidence type="ECO:0000256" key="3">
    <source>
        <dbReference type="PROSITE-ProRule" id="PRU00339"/>
    </source>
</evidence>
<evidence type="ECO:0000313" key="5">
    <source>
        <dbReference type="Proteomes" id="UP001162640"/>
    </source>
</evidence>
<dbReference type="AlphaFoldDB" id="A0A9W7EEZ6"/>
<dbReference type="Gene3D" id="1.25.40.10">
    <property type="entry name" value="Tetratricopeptide repeat domain"/>
    <property type="match status" value="2"/>
</dbReference>
<keyword evidence="2 3" id="KW-0802">TPR repeat</keyword>
<dbReference type="PANTHER" id="PTHR45641:SF19">
    <property type="entry name" value="NEPHROCYSTIN-3"/>
    <property type="match status" value="1"/>
</dbReference>
<gene>
    <name evidence="4" type="ORF">TL16_g06808</name>
</gene>
<organism evidence="4 5">
    <name type="scientific">Triparma laevis f. inornata</name>
    <dbReference type="NCBI Taxonomy" id="1714386"/>
    <lineage>
        <taxon>Eukaryota</taxon>
        <taxon>Sar</taxon>
        <taxon>Stramenopiles</taxon>
        <taxon>Ochrophyta</taxon>
        <taxon>Bolidophyceae</taxon>
        <taxon>Parmales</taxon>
        <taxon>Triparmaceae</taxon>
        <taxon>Triparma</taxon>
    </lineage>
</organism>
<dbReference type="PANTHER" id="PTHR45641">
    <property type="entry name" value="TETRATRICOPEPTIDE REPEAT PROTEIN (AFU_ORTHOLOGUE AFUA_6G03870)"/>
    <property type="match status" value="1"/>
</dbReference>
<dbReference type="PROSITE" id="PS50005">
    <property type="entry name" value="TPR"/>
    <property type="match status" value="1"/>
</dbReference>
<reference evidence="5" key="1">
    <citation type="journal article" date="2023" name="Commun. Biol.">
        <title>Genome analysis of Parmales, the sister group of diatoms, reveals the evolutionary specialization of diatoms from phago-mixotrophs to photoautotrophs.</title>
        <authorList>
            <person name="Ban H."/>
            <person name="Sato S."/>
            <person name="Yoshikawa S."/>
            <person name="Yamada K."/>
            <person name="Nakamura Y."/>
            <person name="Ichinomiya M."/>
            <person name="Sato N."/>
            <person name="Blanc-Mathieu R."/>
            <person name="Endo H."/>
            <person name="Kuwata A."/>
            <person name="Ogata H."/>
        </authorList>
    </citation>
    <scope>NUCLEOTIDE SEQUENCE [LARGE SCALE GENOMIC DNA]</scope>
</reference>
<evidence type="ECO:0000256" key="2">
    <source>
        <dbReference type="ARBA" id="ARBA00022803"/>
    </source>
</evidence>
<feature type="repeat" description="TPR" evidence="3">
    <location>
        <begin position="261"/>
        <end position="294"/>
    </location>
</feature>
<dbReference type="InterPro" id="IPR011990">
    <property type="entry name" value="TPR-like_helical_dom_sf"/>
</dbReference>
<dbReference type="Proteomes" id="UP001162640">
    <property type="component" value="Unassembled WGS sequence"/>
</dbReference>
<evidence type="ECO:0000256" key="1">
    <source>
        <dbReference type="ARBA" id="ARBA00022737"/>
    </source>
</evidence>
<dbReference type="SMART" id="SM00028">
    <property type="entry name" value="TPR"/>
    <property type="match status" value="3"/>
</dbReference>
<proteinExistence type="predicted"/>
<sequence>MWPTSLKNLTELASGEDFNEYFQKLFVGNEASYLRWKEVFGVLEIGNARDVCPDLPLEQQVLLITKSEDLMKLRALAKLCSIEFFNDPSLLVAVWRRILEVLVLAMPAGVGGEEKKAREKKKKQTKKKADPRKLEILDACYALGRACSIFGDFDDTRRHYKRALEGYEDQLGPDDAKILDVTKSLIMETKISRGEKIEKLRDLAKRCERALGEENVVTLETLSLLGIKLYGNEEYEEAIKVYERRLAGKMKVLGEDHTDTLGTVGNLGAVYDMLKNYEKALEYYERASRGKERTLGKNHPSSLTILMNIAII</sequence>
<protein>
    <submittedName>
        <fullName evidence="4">Uncharacterized protein</fullName>
    </submittedName>
</protein>
<keyword evidence="1" id="KW-0677">Repeat</keyword>
<dbReference type="InterPro" id="IPR019734">
    <property type="entry name" value="TPR_rpt"/>
</dbReference>
<accession>A0A9W7EEZ6</accession>
<dbReference type="Pfam" id="PF13424">
    <property type="entry name" value="TPR_12"/>
    <property type="match status" value="1"/>
</dbReference>
<comment type="caution">
    <text evidence="4">The sequence shown here is derived from an EMBL/GenBank/DDBJ whole genome shotgun (WGS) entry which is preliminary data.</text>
</comment>